<dbReference type="EMBL" id="MRVG01000006">
    <property type="protein sequence ID" value="PMB67833.1"/>
    <property type="molecule type" value="Genomic_DNA"/>
</dbReference>
<dbReference type="PROSITE" id="PS51212">
    <property type="entry name" value="WSC"/>
    <property type="match status" value="1"/>
</dbReference>
<gene>
    <name evidence="8" type="ORF">BM221_006004</name>
</gene>
<dbReference type="OMA" id="MTSIGCF"/>
<dbReference type="GO" id="GO:0016020">
    <property type="term" value="C:membrane"/>
    <property type="evidence" value="ECO:0007669"/>
    <property type="project" value="UniProtKB-SubCell"/>
</dbReference>
<keyword evidence="3 6" id="KW-1133">Transmembrane helix</keyword>
<feature type="compositionally biased region" description="Low complexity" evidence="5">
    <location>
        <begin position="147"/>
        <end position="168"/>
    </location>
</feature>
<protein>
    <recommendedName>
        <fullName evidence="7">WSC domain-containing protein</fullName>
    </recommendedName>
</protein>
<name>A0A2N6NKN4_BEABA</name>
<evidence type="ECO:0000256" key="2">
    <source>
        <dbReference type="ARBA" id="ARBA00022692"/>
    </source>
</evidence>
<comment type="subcellular location">
    <subcellularLocation>
        <location evidence="1">Membrane</location>
        <topology evidence="1">Single-pass membrane protein</topology>
    </subcellularLocation>
</comment>
<evidence type="ECO:0000313" key="9">
    <source>
        <dbReference type="Proteomes" id="UP000235728"/>
    </source>
</evidence>
<dbReference type="PANTHER" id="PTHR15549">
    <property type="entry name" value="PAIRED IMMUNOGLOBULIN-LIKE TYPE 2 RECEPTOR"/>
    <property type="match status" value="1"/>
</dbReference>
<accession>A0A2N6NKN4</accession>
<feature type="region of interest" description="Disordered" evidence="5">
    <location>
        <begin position="147"/>
        <end position="187"/>
    </location>
</feature>
<dbReference type="PANTHER" id="PTHR15549:SF26">
    <property type="entry name" value="AXIAL BUDDING PATTERN PROTEIN 2-RELATED"/>
    <property type="match status" value="1"/>
</dbReference>
<dbReference type="InterPro" id="IPR051694">
    <property type="entry name" value="Immunoregulatory_rcpt-like"/>
</dbReference>
<dbReference type="GO" id="GO:0071944">
    <property type="term" value="C:cell periphery"/>
    <property type="evidence" value="ECO:0007669"/>
    <property type="project" value="UniProtKB-ARBA"/>
</dbReference>
<evidence type="ECO:0000259" key="7">
    <source>
        <dbReference type="PROSITE" id="PS51212"/>
    </source>
</evidence>
<dbReference type="Pfam" id="PF01822">
    <property type="entry name" value="WSC"/>
    <property type="match status" value="1"/>
</dbReference>
<feature type="domain" description="WSC" evidence="7">
    <location>
        <begin position="43"/>
        <end position="133"/>
    </location>
</feature>
<evidence type="ECO:0000256" key="4">
    <source>
        <dbReference type="ARBA" id="ARBA00023136"/>
    </source>
</evidence>
<dbReference type="AlphaFoldDB" id="A0A2N6NKN4"/>
<dbReference type="SMART" id="SM00321">
    <property type="entry name" value="WSC"/>
    <property type="match status" value="1"/>
</dbReference>
<dbReference type="InterPro" id="IPR002889">
    <property type="entry name" value="WSC_carb-bd"/>
</dbReference>
<evidence type="ECO:0000256" key="5">
    <source>
        <dbReference type="SAM" id="MobiDB-lite"/>
    </source>
</evidence>
<feature type="compositionally biased region" description="Polar residues" evidence="5">
    <location>
        <begin position="169"/>
        <end position="187"/>
    </location>
</feature>
<evidence type="ECO:0000313" key="8">
    <source>
        <dbReference type="EMBL" id="PMB67833.1"/>
    </source>
</evidence>
<proteinExistence type="predicted"/>
<comment type="caution">
    <text evidence="8">The sequence shown here is derived from an EMBL/GenBank/DDBJ whole genome shotgun (WGS) entry which is preliminary data.</text>
</comment>
<sequence length="286" mass="29426">MKSSVTVALPIMAAAGAFANAHSNLHHARVPVPAESGMPRVGVETVQGCFSSVGNMTNENADTKYLSSGSCSTICKGKKLPVAALAPQACYCGYVYPPEDDKLDSAKCDYPCNGFPDDMCGGLKDAYSIYNMGIVLVPGSYSASSSSSSSTSSTATQGSSSAASTSTAGVTQPPSTETGNSDKSSGSPNVAAIAAGVVVGVVVVAAIIGAVIFFIRRKRNAEIEEEHRRNAAVNAFISGSKPPSTSGGISITDSRLDPVMAHRRLSDGSIADNQDYSRKILRVTNA</sequence>
<dbReference type="Proteomes" id="UP000235728">
    <property type="component" value="Unassembled WGS sequence"/>
</dbReference>
<reference evidence="8 9" key="1">
    <citation type="journal article" date="2016" name="Appl. Microbiol. Biotechnol.">
        <title>Characterization of T-DNA insertion mutants with decreased virulence in the entomopathogenic fungus Beauveria bassiana JEF-007.</title>
        <authorList>
            <person name="Kim S."/>
            <person name="Lee S.J."/>
            <person name="Nai Y.S."/>
            <person name="Yu J.S."/>
            <person name="Lee M.R."/>
            <person name="Yang Y.T."/>
            <person name="Kim J.S."/>
        </authorList>
    </citation>
    <scope>NUCLEOTIDE SEQUENCE [LARGE SCALE GENOMIC DNA]</scope>
    <source>
        <strain evidence="8 9">JEF-007</strain>
    </source>
</reference>
<organism evidence="8 9">
    <name type="scientific">Beauveria bassiana</name>
    <name type="common">White muscardine disease fungus</name>
    <name type="synonym">Tritirachium shiotae</name>
    <dbReference type="NCBI Taxonomy" id="176275"/>
    <lineage>
        <taxon>Eukaryota</taxon>
        <taxon>Fungi</taxon>
        <taxon>Dikarya</taxon>
        <taxon>Ascomycota</taxon>
        <taxon>Pezizomycotina</taxon>
        <taxon>Sordariomycetes</taxon>
        <taxon>Hypocreomycetidae</taxon>
        <taxon>Hypocreales</taxon>
        <taxon>Cordycipitaceae</taxon>
        <taxon>Beauveria</taxon>
    </lineage>
</organism>
<evidence type="ECO:0000256" key="1">
    <source>
        <dbReference type="ARBA" id="ARBA00004167"/>
    </source>
</evidence>
<evidence type="ECO:0000256" key="3">
    <source>
        <dbReference type="ARBA" id="ARBA00022989"/>
    </source>
</evidence>
<feature type="transmembrane region" description="Helical" evidence="6">
    <location>
        <begin position="190"/>
        <end position="215"/>
    </location>
</feature>
<evidence type="ECO:0000256" key="6">
    <source>
        <dbReference type="SAM" id="Phobius"/>
    </source>
</evidence>
<keyword evidence="4 6" id="KW-0472">Membrane</keyword>
<keyword evidence="2 6" id="KW-0812">Transmembrane</keyword>